<evidence type="ECO:0000259" key="7">
    <source>
        <dbReference type="PROSITE" id="PS51900"/>
    </source>
</evidence>
<name>A0A1E5Q3C4_9PROT</name>
<dbReference type="OrthoDB" id="9795573at2"/>
<dbReference type="InterPro" id="IPR044068">
    <property type="entry name" value="CB"/>
</dbReference>
<reference evidence="9" key="1">
    <citation type="submission" date="2016-07" db="EMBL/GenBank/DDBJ databases">
        <authorList>
            <person name="Florea S."/>
            <person name="Webb J.S."/>
            <person name="Jaromczyk J."/>
            <person name="Schardl C.L."/>
        </authorList>
    </citation>
    <scope>NUCLEOTIDE SEQUENCE [LARGE SCALE GENOMIC DNA]</scope>
    <source>
        <strain evidence="9">MV-1</strain>
    </source>
</reference>
<dbReference type="EMBL" id="MCGG01000078">
    <property type="protein sequence ID" value="OEJ64133.1"/>
    <property type="molecule type" value="Genomic_DNA"/>
</dbReference>
<dbReference type="SUPFAM" id="SSF56349">
    <property type="entry name" value="DNA breaking-rejoining enzymes"/>
    <property type="match status" value="1"/>
</dbReference>
<dbReference type="InterPro" id="IPR038488">
    <property type="entry name" value="Integrase_DNA-bd_sf"/>
</dbReference>
<dbReference type="InterPro" id="IPR025166">
    <property type="entry name" value="Integrase_DNA_bind_dom"/>
</dbReference>
<dbReference type="Gene3D" id="1.10.150.130">
    <property type="match status" value="1"/>
</dbReference>
<dbReference type="STRING" id="28181.BEN30_01060"/>
<dbReference type="RefSeq" id="WP_069959480.1">
    <property type="nucleotide sequence ID" value="NZ_MCGG01000078.1"/>
</dbReference>
<dbReference type="Gene3D" id="1.10.443.10">
    <property type="entry name" value="Intergrase catalytic core"/>
    <property type="match status" value="1"/>
</dbReference>
<dbReference type="PANTHER" id="PTHR30629:SF2">
    <property type="entry name" value="PROPHAGE INTEGRASE INTS-RELATED"/>
    <property type="match status" value="1"/>
</dbReference>
<dbReference type="InterPro" id="IPR010998">
    <property type="entry name" value="Integrase_recombinase_N"/>
</dbReference>
<accession>A0A1E5Q3C4</accession>
<dbReference type="PROSITE" id="PS51900">
    <property type="entry name" value="CB"/>
    <property type="match status" value="1"/>
</dbReference>
<dbReference type="Pfam" id="PF22022">
    <property type="entry name" value="Phage_int_M"/>
    <property type="match status" value="1"/>
</dbReference>
<organism evidence="8 9">
    <name type="scientific">Magnetovibrio blakemorei</name>
    <dbReference type="NCBI Taxonomy" id="28181"/>
    <lineage>
        <taxon>Bacteria</taxon>
        <taxon>Pseudomonadati</taxon>
        <taxon>Pseudomonadota</taxon>
        <taxon>Alphaproteobacteria</taxon>
        <taxon>Rhodospirillales</taxon>
        <taxon>Magnetovibrionaceae</taxon>
        <taxon>Magnetovibrio</taxon>
    </lineage>
</organism>
<keyword evidence="3 5" id="KW-0238">DNA-binding</keyword>
<dbReference type="PANTHER" id="PTHR30629">
    <property type="entry name" value="PROPHAGE INTEGRASE"/>
    <property type="match status" value="1"/>
</dbReference>
<proteinExistence type="inferred from homology"/>
<keyword evidence="4" id="KW-0233">DNA recombination</keyword>
<dbReference type="GO" id="GO:0006310">
    <property type="term" value="P:DNA recombination"/>
    <property type="evidence" value="ECO:0007669"/>
    <property type="project" value="UniProtKB-KW"/>
</dbReference>
<evidence type="ECO:0000256" key="3">
    <source>
        <dbReference type="ARBA" id="ARBA00023125"/>
    </source>
</evidence>
<protein>
    <submittedName>
        <fullName evidence="8">Integrase</fullName>
    </submittedName>
</protein>
<evidence type="ECO:0000256" key="4">
    <source>
        <dbReference type="ARBA" id="ARBA00023172"/>
    </source>
</evidence>
<evidence type="ECO:0000313" key="8">
    <source>
        <dbReference type="EMBL" id="OEJ64133.1"/>
    </source>
</evidence>
<dbReference type="AlphaFoldDB" id="A0A1E5Q3C4"/>
<gene>
    <name evidence="8" type="ORF">BEN30_01060</name>
</gene>
<dbReference type="Gene3D" id="3.30.160.390">
    <property type="entry name" value="Integrase, DNA-binding domain"/>
    <property type="match status" value="1"/>
</dbReference>
<evidence type="ECO:0000256" key="2">
    <source>
        <dbReference type="ARBA" id="ARBA00022908"/>
    </source>
</evidence>
<dbReference type="InterPro" id="IPR053876">
    <property type="entry name" value="Phage_int_M"/>
</dbReference>
<feature type="domain" description="Core-binding (CB)" evidence="7">
    <location>
        <begin position="96"/>
        <end position="177"/>
    </location>
</feature>
<dbReference type="Proteomes" id="UP000095347">
    <property type="component" value="Unassembled WGS sequence"/>
</dbReference>
<dbReference type="InterPro" id="IPR011010">
    <property type="entry name" value="DNA_brk_join_enz"/>
</dbReference>
<dbReference type="InterPro" id="IPR050808">
    <property type="entry name" value="Phage_Integrase"/>
</dbReference>
<dbReference type="CDD" id="cd00801">
    <property type="entry name" value="INT_P4_C"/>
    <property type="match status" value="1"/>
</dbReference>
<feature type="domain" description="Tyr recombinase" evidence="6">
    <location>
        <begin position="214"/>
        <end position="391"/>
    </location>
</feature>
<dbReference type="InterPro" id="IPR013762">
    <property type="entry name" value="Integrase-like_cat_sf"/>
</dbReference>
<dbReference type="InterPro" id="IPR002104">
    <property type="entry name" value="Integrase_catalytic"/>
</dbReference>
<dbReference type="Pfam" id="PF00589">
    <property type="entry name" value="Phage_integrase"/>
    <property type="match status" value="1"/>
</dbReference>
<comment type="similarity">
    <text evidence="1">Belongs to the 'phage' integrase family.</text>
</comment>
<dbReference type="GO" id="GO:0015074">
    <property type="term" value="P:DNA integration"/>
    <property type="evidence" value="ECO:0007669"/>
    <property type="project" value="UniProtKB-KW"/>
</dbReference>
<keyword evidence="2" id="KW-0229">DNA integration</keyword>
<dbReference type="GO" id="GO:0003677">
    <property type="term" value="F:DNA binding"/>
    <property type="evidence" value="ECO:0007669"/>
    <property type="project" value="UniProtKB-UniRule"/>
</dbReference>
<keyword evidence="9" id="KW-1185">Reference proteome</keyword>
<comment type="caution">
    <text evidence="8">The sequence shown here is derived from an EMBL/GenBank/DDBJ whole genome shotgun (WGS) entry which is preliminary data.</text>
</comment>
<evidence type="ECO:0000259" key="6">
    <source>
        <dbReference type="PROSITE" id="PS51898"/>
    </source>
</evidence>
<evidence type="ECO:0000313" key="9">
    <source>
        <dbReference type="Proteomes" id="UP000095347"/>
    </source>
</evidence>
<evidence type="ECO:0000256" key="1">
    <source>
        <dbReference type="ARBA" id="ARBA00008857"/>
    </source>
</evidence>
<dbReference type="PROSITE" id="PS51898">
    <property type="entry name" value="TYR_RECOMBINASE"/>
    <property type="match status" value="1"/>
</dbReference>
<evidence type="ECO:0000256" key="5">
    <source>
        <dbReference type="PROSITE-ProRule" id="PRU01248"/>
    </source>
</evidence>
<dbReference type="Pfam" id="PF13356">
    <property type="entry name" value="Arm-DNA-bind_3"/>
    <property type="match status" value="1"/>
</dbReference>
<sequence>MAQGIHRLTDKQIKNASKDLNDGGNLWLLIRRETKVWAFRYMLNGKSRKAGLGSYPTVSLAMARETASQYRQWLSQGIDPLDQKDKQQAEASKVMPTFTSAAARFILTNRHEWKSRKHARQWISTIRTYAKPKIGKKLVSDVSTEDVQAILSPIWTSKTETAKRVQGRIERVLDWATAMKYRTGENPARWSGNLDQIYPSPNKVKKLNNGGNENHQSALPYQDLPAFYDGLKDKDGNSVKALKFLILTACRSGEVLNATWDEIDLANKTWTIPASRMKAGSEHRIPLTDKMIGILESVPRFSDFVFAGNRHNRPLSGMAMLTMMRKMGYVKGGQHPAYVPHGFRSSFRDWCEEQSSAPHGVIERALAHTIRDATERAYNRGDLFDKRRSLMQSWGQFVADQRNNVITMTRDVS</sequence>